<dbReference type="AlphaFoldDB" id="A0A3Q9FS81"/>
<dbReference type="InterPro" id="IPR032675">
    <property type="entry name" value="LRR_dom_sf"/>
</dbReference>
<dbReference type="EMBL" id="CP034563">
    <property type="protein sequence ID" value="AZQ64731.1"/>
    <property type="molecule type" value="Genomic_DNA"/>
</dbReference>
<dbReference type="KEGG" id="fll:EI427_21135"/>
<dbReference type="PANTHER" id="PTHR46652:SF3">
    <property type="entry name" value="LEUCINE-RICH REPEAT-CONTAINING PROTEIN 9"/>
    <property type="match status" value="1"/>
</dbReference>
<keyword evidence="1" id="KW-0433">Leucine-rich repeat</keyword>
<protein>
    <recommendedName>
        <fullName evidence="6">Leucine-rich repeat domain-containing protein</fullName>
    </recommendedName>
</protein>
<name>A0A3Q9FS81_9BACT</name>
<dbReference type="SUPFAM" id="SSF52058">
    <property type="entry name" value="L domain-like"/>
    <property type="match status" value="1"/>
</dbReference>
<reference evidence="4 5" key="1">
    <citation type="submission" date="2018-12" db="EMBL/GenBank/DDBJ databases">
        <title>Flammeovirga pectinis sp. nov., isolated from the gut of the Korean scallop, Patinopecten yessoensis.</title>
        <authorList>
            <person name="Bae J.-W."/>
            <person name="Jeong Y.-S."/>
            <person name="Kang W."/>
        </authorList>
    </citation>
    <scope>NUCLEOTIDE SEQUENCE [LARGE SCALE GENOMIC DNA]</scope>
    <source>
        <strain evidence="4 5">L12M1</strain>
    </source>
</reference>
<proteinExistence type="predicted"/>
<evidence type="ECO:0000256" key="1">
    <source>
        <dbReference type="ARBA" id="ARBA00022614"/>
    </source>
</evidence>
<keyword evidence="2" id="KW-0677">Repeat</keyword>
<feature type="signal peptide" evidence="3">
    <location>
        <begin position="1"/>
        <end position="20"/>
    </location>
</feature>
<dbReference type="Gene3D" id="3.80.10.10">
    <property type="entry name" value="Ribonuclease Inhibitor"/>
    <property type="match status" value="1"/>
</dbReference>
<feature type="chain" id="PRO_5018566574" description="Leucine-rich repeat domain-containing protein" evidence="3">
    <location>
        <begin position="21"/>
        <end position="365"/>
    </location>
</feature>
<evidence type="ECO:0008006" key="6">
    <source>
        <dbReference type="Google" id="ProtNLM"/>
    </source>
</evidence>
<keyword evidence="5" id="KW-1185">Reference proteome</keyword>
<dbReference type="Pfam" id="PF23952">
    <property type="entry name" value="LRR_EndoS"/>
    <property type="match status" value="1"/>
</dbReference>
<accession>A0A3Q9FS81</accession>
<dbReference type="RefSeq" id="WP_126618726.1">
    <property type="nucleotide sequence ID" value="NZ_CP034563.1"/>
</dbReference>
<evidence type="ECO:0000256" key="3">
    <source>
        <dbReference type="SAM" id="SignalP"/>
    </source>
</evidence>
<sequence>MKKITLITFLFILVNISVNAQKETKSFNISPFNITINHLTTEAIEAINSTENKEKLTVIVGNIATQSDFDLTCEKFPWILELEFANRNEHINNISAISNLKSLKVLNLRWLEASQEKPIDLEPLRNLINLIELDCYNTHVTNTDALGNLTKLEDVSFYMSAVNSISFLYKTPNVKGLSLYGTDHTFENYEPVASLKELQYLNIYMNPQATDNALRVLESLTNLRKIEMANSKEVTSLNFLKNNTNIEEIHANWCNKLIDFSALSGMRSLKELEFTETKLEHLDMLKKITTLVDVDISETNVKNISFLKKCQDLEYLEISETPIQEISPLFKCEKLIRVELSSNIPDKQVQKLKSLNPNITIDIED</sequence>
<evidence type="ECO:0000313" key="4">
    <source>
        <dbReference type="EMBL" id="AZQ64731.1"/>
    </source>
</evidence>
<gene>
    <name evidence="4" type="ORF">EI427_21135</name>
</gene>
<evidence type="ECO:0000313" key="5">
    <source>
        <dbReference type="Proteomes" id="UP000267268"/>
    </source>
</evidence>
<dbReference type="InterPro" id="IPR050836">
    <property type="entry name" value="SDS22/Internalin_LRR"/>
</dbReference>
<dbReference type="Proteomes" id="UP000267268">
    <property type="component" value="Chromosome 2"/>
</dbReference>
<dbReference type="OrthoDB" id="914960at2"/>
<evidence type="ECO:0000256" key="2">
    <source>
        <dbReference type="ARBA" id="ARBA00022737"/>
    </source>
</evidence>
<organism evidence="4 5">
    <name type="scientific">Flammeovirga pectinis</name>
    <dbReference type="NCBI Taxonomy" id="2494373"/>
    <lineage>
        <taxon>Bacteria</taxon>
        <taxon>Pseudomonadati</taxon>
        <taxon>Bacteroidota</taxon>
        <taxon>Cytophagia</taxon>
        <taxon>Cytophagales</taxon>
        <taxon>Flammeovirgaceae</taxon>
        <taxon>Flammeovirga</taxon>
    </lineage>
</organism>
<dbReference type="PANTHER" id="PTHR46652">
    <property type="entry name" value="LEUCINE-RICH REPEAT AND IQ DOMAIN-CONTAINING PROTEIN 1-RELATED"/>
    <property type="match status" value="1"/>
</dbReference>
<keyword evidence="3" id="KW-0732">Signal</keyword>